<dbReference type="PANTHER" id="PTHR35908">
    <property type="entry name" value="HYPOTHETICAL FUSION PROTEIN"/>
    <property type="match status" value="1"/>
</dbReference>
<dbReference type="SUPFAM" id="SSF54593">
    <property type="entry name" value="Glyoxalase/Bleomycin resistance protein/Dihydroxybiphenyl dioxygenase"/>
    <property type="match status" value="1"/>
</dbReference>
<dbReference type="STRING" id="630515.SAMN04489812_3537"/>
<keyword evidence="3" id="KW-1185">Reference proteome</keyword>
<dbReference type="PANTHER" id="PTHR35908:SF1">
    <property type="entry name" value="CONSERVED PROTEIN"/>
    <property type="match status" value="1"/>
</dbReference>
<organism evidence="2 3">
    <name type="scientific">Microlunatus soli</name>
    <dbReference type="NCBI Taxonomy" id="630515"/>
    <lineage>
        <taxon>Bacteria</taxon>
        <taxon>Bacillati</taxon>
        <taxon>Actinomycetota</taxon>
        <taxon>Actinomycetes</taxon>
        <taxon>Propionibacteriales</taxon>
        <taxon>Propionibacteriaceae</taxon>
        <taxon>Microlunatus</taxon>
    </lineage>
</organism>
<accession>A0A1H1W8I9</accession>
<sequence>MASATAIWQRRTMTLRISHTSIDSRNAYEQSVWWSQAIGYAEDPDDPNEPDHEECMIISPDGGHKVLFIDVPEEKTIKNRLHFDLRPTDTTRAAEVERLIGLGAGHRGDFIRPDGTGWVTLADPEGNEFCILTGQPELDALG</sequence>
<dbReference type="Pfam" id="PF18029">
    <property type="entry name" value="Glyoxalase_6"/>
    <property type="match status" value="1"/>
</dbReference>
<evidence type="ECO:0000259" key="1">
    <source>
        <dbReference type="Pfam" id="PF18029"/>
    </source>
</evidence>
<dbReference type="AlphaFoldDB" id="A0A1H1W8I9"/>
<evidence type="ECO:0000313" key="3">
    <source>
        <dbReference type="Proteomes" id="UP000199103"/>
    </source>
</evidence>
<dbReference type="CDD" id="cd06587">
    <property type="entry name" value="VOC"/>
    <property type="match status" value="1"/>
</dbReference>
<dbReference type="Gene3D" id="3.10.180.10">
    <property type="entry name" value="2,3-Dihydroxybiphenyl 1,2-Dioxygenase, domain 1"/>
    <property type="match status" value="1"/>
</dbReference>
<dbReference type="Proteomes" id="UP000199103">
    <property type="component" value="Chromosome I"/>
</dbReference>
<proteinExistence type="predicted"/>
<evidence type="ECO:0000313" key="2">
    <source>
        <dbReference type="EMBL" id="SDS93404.1"/>
    </source>
</evidence>
<dbReference type="InterPro" id="IPR041581">
    <property type="entry name" value="Glyoxalase_6"/>
</dbReference>
<dbReference type="EMBL" id="LT629772">
    <property type="protein sequence ID" value="SDS93404.1"/>
    <property type="molecule type" value="Genomic_DNA"/>
</dbReference>
<reference evidence="2 3" key="1">
    <citation type="submission" date="2016-10" db="EMBL/GenBank/DDBJ databases">
        <authorList>
            <person name="de Groot N.N."/>
        </authorList>
    </citation>
    <scope>NUCLEOTIDE SEQUENCE [LARGE SCALE GENOMIC DNA]</scope>
    <source>
        <strain evidence="2 3">DSM 21800</strain>
    </source>
</reference>
<name>A0A1H1W8I9_9ACTN</name>
<feature type="domain" description="Glyoxalase-like" evidence="1">
    <location>
        <begin position="21"/>
        <end position="132"/>
    </location>
</feature>
<protein>
    <recommendedName>
        <fullName evidence="1">Glyoxalase-like domain-containing protein</fullName>
    </recommendedName>
</protein>
<dbReference type="InterPro" id="IPR029068">
    <property type="entry name" value="Glyas_Bleomycin-R_OHBP_Dase"/>
</dbReference>
<gene>
    <name evidence="2" type="ORF">SAMN04489812_3537</name>
</gene>